<dbReference type="CDD" id="cd07438">
    <property type="entry name" value="PHP_HisPPase_AMP"/>
    <property type="match status" value="1"/>
</dbReference>
<dbReference type="PANTHER" id="PTHR42924">
    <property type="entry name" value="EXONUCLEASE"/>
    <property type="match status" value="1"/>
</dbReference>
<dbReference type="Proteomes" id="UP000430345">
    <property type="component" value="Unassembled WGS sequence"/>
</dbReference>
<dbReference type="SUPFAM" id="SSF89550">
    <property type="entry name" value="PHP domain-like"/>
    <property type="match status" value="1"/>
</dbReference>
<organism evidence="2 3">
    <name type="scientific">Clostridium tarantellae</name>
    <dbReference type="NCBI Taxonomy" id="39493"/>
    <lineage>
        <taxon>Bacteria</taxon>
        <taxon>Bacillati</taxon>
        <taxon>Bacillota</taxon>
        <taxon>Clostridia</taxon>
        <taxon>Eubacteriales</taxon>
        <taxon>Clostridiaceae</taxon>
        <taxon>Clostridium</taxon>
    </lineage>
</organism>
<dbReference type="AlphaFoldDB" id="A0A6I1MK09"/>
<proteinExistence type="predicted"/>
<dbReference type="InterPro" id="IPR003141">
    <property type="entry name" value="Pol/His_phosphatase_N"/>
</dbReference>
<dbReference type="Gene3D" id="3.20.20.140">
    <property type="entry name" value="Metal-dependent hydrolases"/>
    <property type="match status" value="1"/>
</dbReference>
<dbReference type="GO" id="GO:0035312">
    <property type="term" value="F:5'-3' DNA exonuclease activity"/>
    <property type="evidence" value="ECO:0007669"/>
    <property type="project" value="TreeGrafter"/>
</dbReference>
<dbReference type="Gene3D" id="1.10.150.650">
    <property type="match status" value="1"/>
</dbReference>
<dbReference type="InterPro" id="IPR004013">
    <property type="entry name" value="PHP_dom"/>
</dbReference>
<keyword evidence="3" id="KW-1185">Reference proteome</keyword>
<evidence type="ECO:0000313" key="2">
    <source>
        <dbReference type="EMBL" id="MPQ42502.1"/>
    </source>
</evidence>
<gene>
    <name evidence="2" type="ORF">GBZ86_01795</name>
</gene>
<protein>
    <submittedName>
        <fullName evidence="2">PHP domain-containing protein</fullName>
    </submittedName>
</protein>
<dbReference type="InterPro" id="IPR016195">
    <property type="entry name" value="Pol/histidinol_Pase-like"/>
</dbReference>
<evidence type="ECO:0000313" key="3">
    <source>
        <dbReference type="Proteomes" id="UP000430345"/>
    </source>
</evidence>
<dbReference type="GO" id="GO:0004534">
    <property type="term" value="F:5'-3' RNA exonuclease activity"/>
    <property type="evidence" value="ECO:0007669"/>
    <property type="project" value="TreeGrafter"/>
</dbReference>
<dbReference type="EMBL" id="WHJC01000009">
    <property type="protein sequence ID" value="MPQ42502.1"/>
    <property type="molecule type" value="Genomic_DNA"/>
</dbReference>
<name>A0A6I1MK09_9CLOT</name>
<dbReference type="Pfam" id="PF02811">
    <property type="entry name" value="PHP"/>
    <property type="match status" value="1"/>
</dbReference>
<accession>A0A6I1MK09</accession>
<sequence length="273" mass="31399">MKKVKTDLHIHTKASDGTLTPIELISEIKEKNIKMFSVTDHNSIDSIDEILNLTKDGNIKFIPGVEISSKFNDEQIHILAYNFDLKNKELIELIKNNHKILNEEDDESIKMLIERGFPLDFEEYLNYTYDVNRGGWKTLNYLIDKGICSGVEDFFSRIFTDDRKLKCPNFPHAEDIIRAIKKANGIAILAHPSYGNTKYNIDEILENFRIWGVDGLECSHPNHSKEIISYLKEYCKKNNLLITGGSDYHGGLLSKRTLGRPEFYADLNLLDKN</sequence>
<dbReference type="InterPro" id="IPR052018">
    <property type="entry name" value="PHP_domain"/>
</dbReference>
<reference evidence="2 3" key="1">
    <citation type="submission" date="2019-10" db="EMBL/GenBank/DDBJ databases">
        <title>The Genome Sequence of Clostridium tarantellae Isolated from Fish Brain.</title>
        <authorList>
            <person name="Bano L."/>
            <person name="Kiel M."/>
            <person name="Sales G."/>
            <person name="Doxey A.C."/>
            <person name="Mansfield M.J."/>
            <person name="Schiavone M."/>
            <person name="Rossetto O."/>
            <person name="Pirazzini M."/>
            <person name="Dobrindt U."/>
            <person name="Montecucco C."/>
        </authorList>
    </citation>
    <scope>NUCLEOTIDE SEQUENCE [LARGE SCALE GENOMIC DNA]</scope>
    <source>
        <strain evidence="2 3">DSM 3997</strain>
    </source>
</reference>
<comment type="caution">
    <text evidence="2">The sequence shown here is derived from an EMBL/GenBank/DDBJ whole genome shotgun (WGS) entry which is preliminary data.</text>
</comment>
<dbReference type="OrthoDB" id="9804333at2"/>
<dbReference type="PANTHER" id="PTHR42924:SF3">
    <property type="entry name" value="POLYMERASE_HISTIDINOL PHOSPHATASE N-TERMINAL DOMAIN-CONTAINING PROTEIN"/>
    <property type="match status" value="1"/>
</dbReference>
<dbReference type="RefSeq" id="WP_152887182.1">
    <property type="nucleotide sequence ID" value="NZ_WHJC01000009.1"/>
</dbReference>
<evidence type="ECO:0000259" key="1">
    <source>
        <dbReference type="SMART" id="SM00481"/>
    </source>
</evidence>
<feature type="domain" description="Polymerase/histidinol phosphatase N-terminal" evidence="1">
    <location>
        <begin position="6"/>
        <end position="71"/>
    </location>
</feature>
<dbReference type="SMART" id="SM00481">
    <property type="entry name" value="POLIIIAc"/>
    <property type="match status" value="1"/>
</dbReference>